<dbReference type="Proteomes" id="UP000814140">
    <property type="component" value="Unassembled WGS sequence"/>
</dbReference>
<name>A0ACB8SHK3_9AGAM</name>
<reference evidence="1" key="1">
    <citation type="submission" date="2021-03" db="EMBL/GenBank/DDBJ databases">
        <authorList>
            <consortium name="DOE Joint Genome Institute"/>
            <person name="Ahrendt S."/>
            <person name="Looney B.P."/>
            <person name="Miyauchi S."/>
            <person name="Morin E."/>
            <person name="Drula E."/>
            <person name="Courty P.E."/>
            <person name="Chicoki N."/>
            <person name="Fauchery L."/>
            <person name="Kohler A."/>
            <person name="Kuo A."/>
            <person name="Labutti K."/>
            <person name="Pangilinan J."/>
            <person name="Lipzen A."/>
            <person name="Riley R."/>
            <person name="Andreopoulos W."/>
            <person name="He G."/>
            <person name="Johnson J."/>
            <person name="Barry K.W."/>
            <person name="Grigoriev I.V."/>
            <person name="Nagy L."/>
            <person name="Hibbett D."/>
            <person name="Henrissat B."/>
            <person name="Matheny P.B."/>
            <person name="Labbe J."/>
            <person name="Martin F."/>
        </authorList>
    </citation>
    <scope>NUCLEOTIDE SEQUENCE</scope>
    <source>
        <strain evidence="1">HHB10654</strain>
    </source>
</reference>
<protein>
    <submittedName>
        <fullName evidence="1">Uncharacterized protein</fullName>
    </submittedName>
</protein>
<accession>A0ACB8SHK3</accession>
<evidence type="ECO:0000313" key="1">
    <source>
        <dbReference type="EMBL" id="KAI0055358.1"/>
    </source>
</evidence>
<keyword evidence="2" id="KW-1185">Reference proteome</keyword>
<reference evidence="1" key="2">
    <citation type="journal article" date="2022" name="New Phytol.">
        <title>Evolutionary transition to the ectomycorrhizal habit in the genomes of a hyperdiverse lineage of mushroom-forming fungi.</title>
        <authorList>
            <person name="Looney B."/>
            <person name="Miyauchi S."/>
            <person name="Morin E."/>
            <person name="Drula E."/>
            <person name="Courty P.E."/>
            <person name="Kohler A."/>
            <person name="Kuo A."/>
            <person name="LaButti K."/>
            <person name="Pangilinan J."/>
            <person name="Lipzen A."/>
            <person name="Riley R."/>
            <person name="Andreopoulos W."/>
            <person name="He G."/>
            <person name="Johnson J."/>
            <person name="Nolan M."/>
            <person name="Tritt A."/>
            <person name="Barry K.W."/>
            <person name="Grigoriev I.V."/>
            <person name="Nagy L.G."/>
            <person name="Hibbett D."/>
            <person name="Henrissat B."/>
            <person name="Matheny P.B."/>
            <person name="Labbe J."/>
            <person name="Martin F.M."/>
        </authorList>
    </citation>
    <scope>NUCLEOTIDE SEQUENCE</scope>
    <source>
        <strain evidence="1">HHB10654</strain>
    </source>
</reference>
<gene>
    <name evidence="1" type="ORF">BV25DRAFT_1774738</name>
</gene>
<sequence length="179" mass="20471">RRFVPPHPSDHPTALFVPQDWHLHGPRYVRRTNGQEALIHCDGVYIQNAARMGCAVVRHPSKPRVNEAYKAGPYGRDGRVYPLTSLRAELCAALSALRRCEWYIDGFTRVVVATSSHYTVDGIAERVWKWEQKGCRTAAGKPVQNRDLWEALSDEVKRLEGRGIRALFWLIPRQWNEAA</sequence>
<feature type="non-terminal residue" evidence="1">
    <location>
        <position position="179"/>
    </location>
</feature>
<proteinExistence type="predicted"/>
<evidence type="ECO:0000313" key="2">
    <source>
        <dbReference type="Proteomes" id="UP000814140"/>
    </source>
</evidence>
<dbReference type="EMBL" id="MU277295">
    <property type="protein sequence ID" value="KAI0055358.1"/>
    <property type="molecule type" value="Genomic_DNA"/>
</dbReference>
<feature type="non-terminal residue" evidence="1">
    <location>
        <position position="1"/>
    </location>
</feature>
<organism evidence="1 2">
    <name type="scientific">Artomyces pyxidatus</name>
    <dbReference type="NCBI Taxonomy" id="48021"/>
    <lineage>
        <taxon>Eukaryota</taxon>
        <taxon>Fungi</taxon>
        <taxon>Dikarya</taxon>
        <taxon>Basidiomycota</taxon>
        <taxon>Agaricomycotina</taxon>
        <taxon>Agaricomycetes</taxon>
        <taxon>Russulales</taxon>
        <taxon>Auriscalpiaceae</taxon>
        <taxon>Artomyces</taxon>
    </lineage>
</organism>
<comment type="caution">
    <text evidence="1">The sequence shown here is derived from an EMBL/GenBank/DDBJ whole genome shotgun (WGS) entry which is preliminary data.</text>
</comment>